<accession>N1PM70</accession>
<sequence>MEETHGARSGDDETAQQQVFRDAKLLEAILVHVDDVQTLFLSQRVNTTFRECITNSCLLRQLLWLDPDPRIQMWHLGRLNPLLSRSVSRKKHKHILSLTHSGCDVCILTTMNAQDLQVTGSWRNMLVYQPHSPFAVFKTADCWASSESFRQDIFKDPPKAGKLVESSISRSRNSPGHPLTQRPHECDRRFGHNVHVAGNVLGRAKVLVP</sequence>
<reference evidence="3" key="1">
    <citation type="journal article" date="2012" name="PLoS Genet.">
        <title>The genomes of the fungal plant pathogens Cladosporium fulvum and Dothistroma septosporum reveal adaptation to different hosts and lifestyles but also signatures of common ancestry.</title>
        <authorList>
            <person name="de Wit P.J.G.M."/>
            <person name="van der Burgt A."/>
            <person name="Oekmen B."/>
            <person name="Stergiopoulos I."/>
            <person name="Abd-Elsalam K.A."/>
            <person name="Aerts A.L."/>
            <person name="Bahkali A.H."/>
            <person name="Beenen H.G."/>
            <person name="Chettri P."/>
            <person name="Cox M.P."/>
            <person name="Datema E."/>
            <person name="de Vries R.P."/>
            <person name="Dhillon B."/>
            <person name="Ganley A.R."/>
            <person name="Griffiths S.A."/>
            <person name="Guo Y."/>
            <person name="Hamelin R.C."/>
            <person name="Henrissat B."/>
            <person name="Kabir M.S."/>
            <person name="Jashni M.K."/>
            <person name="Kema G."/>
            <person name="Klaubauf S."/>
            <person name="Lapidus A."/>
            <person name="Levasseur A."/>
            <person name="Lindquist E."/>
            <person name="Mehrabi R."/>
            <person name="Ohm R.A."/>
            <person name="Owen T.J."/>
            <person name="Salamov A."/>
            <person name="Schwelm A."/>
            <person name="Schijlen E."/>
            <person name="Sun H."/>
            <person name="van den Burg H.A."/>
            <person name="van Ham R.C.H.J."/>
            <person name="Zhang S."/>
            <person name="Goodwin S.B."/>
            <person name="Grigoriev I.V."/>
            <person name="Collemare J."/>
            <person name="Bradshaw R.E."/>
        </authorList>
    </citation>
    <scope>NUCLEOTIDE SEQUENCE [LARGE SCALE GENOMIC DNA]</scope>
    <source>
        <strain evidence="3">NZE10 / CBS 128990</strain>
    </source>
</reference>
<dbReference type="OrthoDB" id="3631417at2759"/>
<dbReference type="AlphaFoldDB" id="N1PM70"/>
<evidence type="ECO:0000256" key="1">
    <source>
        <dbReference type="SAM" id="MobiDB-lite"/>
    </source>
</evidence>
<gene>
    <name evidence="2" type="ORF">DOTSEDRAFT_53547</name>
</gene>
<evidence type="ECO:0000313" key="3">
    <source>
        <dbReference type="Proteomes" id="UP000016933"/>
    </source>
</evidence>
<organism evidence="2 3">
    <name type="scientific">Dothistroma septosporum (strain NZE10 / CBS 128990)</name>
    <name type="common">Red band needle blight fungus</name>
    <name type="synonym">Mycosphaerella pini</name>
    <dbReference type="NCBI Taxonomy" id="675120"/>
    <lineage>
        <taxon>Eukaryota</taxon>
        <taxon>Fungi</taxon>
        <taxon>Dikarya</taxon>
        <taxon>Ascomycota</taxon>
        <taxon>Pezizomycotina</taxon>
        <taxon>Dothideomycetes</taxon>
        <taxon>Dothideomycetidae</taxon>
        <taxon>Mycosphaerellales</taxon>
        <taxon>Mycosphaerellaceae</taxon>
        <taxon>Dothistroma</taxon>
    </lineage>
</organism>
<reference evidence="2 3" key="2">
    <citation type="journal article" date="2012" name="PLoS Pathog.">
        <title>Diverse lifestyles and strategies of plant pathogenesis encoded in the genomes of eighteen Dothideomycetes fungi.</title>
        <authorList>
            <person name="Ohm R.A."/>
            <person name="Feau N."/>
            <person name="Henrissat B."/>
            <person name="Schoch C.L."/>
            <person name="Horwitz B.A."/>
            <person name="Barry K.W."/>
            <person name="Condon B.J."/>
            <person name="Copeland A.C."/>
            <person name="Dhillon B."/>
            <person name="Glaser F."/>
            <person name="Hesse C.N."/>
            <person name="Kosti I."/>
            <person name="LaButti K."/>
            <person name="Lindquist E.A."/>
            <person name="Lucas S."/>
            <person name="Salamov A.A."/>
            <person name="Bradshaw R.E."/>
            <person name="Ciuffetti L."/>
            <person name="Hamelin R.C."/>
            <person name="Kema G.H.J."/>
            <person name="Lawrence C."/>
            <person name="Scott J.A."/>
            <person name="Spatafora J.W."/>
            <person name="Turgeon B.G."/>
            <person name="de Wit P.J.G.M."/>
            <person name="Zhong S."/>
            <person name="Goodwin S.B."/>
            <person name="Grigoriev I.V."/>
        </authorList>
    </citation>
    <scope>NUCLEOTIDE SEQUENCE [LARGE SCALE GENOMIC DNA]</scope>
    <source>
        <strain evidence="3">NZE10 / CBS 128990</strain>
    </source>
</reference>
<feature type="region of interest" description="Disordered" evidence="1">
    <location>
        <begin position="166"/>
        <end position="185"/>
    </location>
</feature>
<dbReference type="EMBL" id="KB446539">
    <property type="protein sequence ID" value="EME44451.1"/>
    <property type="molecule type" value="Genomic_DNA"/>
</dbReference>
<dbReference type="Proteomes" id="UP000016933">
    <property type="component" value="Unassembled WGS sequence"/>
</dbReference>
<name>N1PM70_DOTSN</name>
<protein>
    <recommendedName>
        <fullName evidence="4">F-box domain-containing protein</fullName>
    </recommendedName>
</protein>
<evidence type="ECO:0008006" key="4">
    <source>
        <dbReference type="Google" id="ProtNLM"/>
    </source>
</evidence>
<keyword evidence="3" id="KW-1185">Reference proteome</keyword>
<dbReference type="HOGENOM" id="CLU_1315388_0_0_1"/>
<evidence type="ECO:0000313" key="2">
    <source>
        <dbReference type="EMBL" id="EME44451.1"/>
    </source>
</evidence>
<proteinExistence type="predicted"/>